<keyword evidence="1" id="KW-0812">Transmembrane</keyword>
<dbReference type="Gene3D" id="3.90.550.10">
    <property type="entry name" value="Spore Coat Polysaccharide Biosynthesis Protein SpsA, Chain A"/>
    <property type="match status" value="1"/>
</dbReference>
<evidence type="ECO:0000256" key="1">
    <source>
        <dbReference type="SAM" id="Phobius"/>
    </source>
</evidence>
<dbReference type="InterPro" id="IPR001173">
    <property type="entry name" value="Glyco_trans_2-like"/>
</dbReference>
<accession>A0A0E9LWW0</accession>
<dbReference type="EMBL" id="BAZW01000012">
    <property type="protein sequence ID" value="GAO29739.1"/>
    <property type="molecule type" value="Genomic_DNA"/>
</dbReference>
<keyword evidence="4" id="KW-1185">Reference proteome</keyword>
<evidence type="ECO:0000259" key="2">
    <source>
        <dbReference type="Pfam" id="PF00535"/>
    </source>
</evidence>
<keyword evidence="3" id="KW-0808">Transferase</keyword>
<evidence type="ECO:0000313" key="3">
    <source>
        <dbReference type="EMBL" id="GAO29739.1"/>
    </source>
</evidence>
<name>A0A0E9LWW0_9BACT</name>
<dbReference type="AlphaFoldDB" id="A0A0E9LWW0"/>
<reference evidence="3 4" key="1">
    <citation type="journal article" date="2015" name="Microbes Environ.">
        <title>Distribution and evolution of nitrogen fixation genes in the phylum bacteroidetes.</title>
        <authorList>
            <person name="Inoue J."/>
            <person name="Oshima K."/>
            <person name="Suda W."/>
            <person name="Sakamoto M."/>
            <person name="Iino T."/>
            <person name="Noda S."/>
            <person name="Hongoh Y."/>
            <person name="Hattori M."/>
            <person name="Ohkuma M."/>
        </authorList>
    </citation>
    <scope>NUCLEOTIDE SEQUENCE [LARGE SCALE GENOMIC DNA]</scope>
    <source>
        <strain evidence="3">JCM 15548</strain>
    </source>
</reference>
<dbReference type="SUPFAM" id="SSF53448">
    <property type="entry name" value="Nucleotide-diphospho-sugar transferases"/>
    <property type="match status" value="1"/>
</dbReference>
<dbReference type="GO" id="GO:0016740">
    <property type="term" value="F:transferase activity"/>
    <property type="evidence" value="ECO:0007669"/>
    <property type="project" value="UniProtKB-KW"/>
</dbReference>
<feature type="domain" description="Glycosyltransferase 2-like" evidence="2">
    <location>
        <begin position="11"/>
        <end position="137"/>
    </location>
</feature>
<dbReference type="CDD" id="cd06433">
    <property type="entry name" value="GT_2_WfgS_like"/>
    <property type="match status" value="1"/>
</dbReference>
<dbReference type="InterPro" id="IPR029044">
    <property type="entry name" value="Nucleotide-diphossugar_trans"/>
</dbReference>
<organism evidence="3 4">
    <name type="scientific">Geofilum rubicundum JCM 15548</name>
    <dbReference type="NCBI Taxonomy" id="1236989"/>
    <lineage>
        <taxon>Bacteria</taxon>
        <taxon>Pseudomonadati</taxon>
        <taxon>Bacteroidota</taxon>
        <taxon>Bacteroidia</taxon>
        <taxon>Marinilabiliales</taxon>
        <taxon>Marinilabiliaceae</taxon>
        <taxon>Geofilum</taxon>
    </lineage>
</organism>
<dbReference type="STRING" id="1236989.JCM15548_11959"/>
<dbReference type="Pfam" id="PF00535">
    <property type="entry name" value="Glycos_transf_2"/>
    <property type="match status" value="1"/>
</dbReference>
<proteinExistence type="predicted"/>
<dbReference type="InterPro" id="IPR050834">
    <property type="entry name" value="Glycosyltransf_2"/>
</dbReference>
<protein>
    <submittedName>
        <fullName evidence="3">Glycosyltransferase, group 2 family protein</fullName>
    </submittedName>
</protein>
<dbReference type="OrthoDB" id="9788101at2"/>
<dbReference type="PANTHER" id="PTHR43685:SF2">
    <property type="entry name" value="GLYCOSYLTRANSFERASE 2-LIKE DOMAIN-CONTAINING PROTEIN"/>
    <property type="match status" value="1"/>
</dbReference>
<keyword evidence="1" id="KW-0472">Membrane</keyword>
<dbReference type="PANTHER" id="PTHR43685">
    <property type="entry name" value="GLYCOSYLTRANSFERASE"/>
    <property type="match status" value="1"/>
</dbReference>
<dbReference type="Proteomes" id="UP000032900">
    <property type="component" value="Unassembled WGS sequence"/>
</dbReference>
<keyword evidence="1" id="KW-1133">Transmembrane helix</keyword>
<sequence length="252" mass="28952">MNNPSENPKVSIITVVFNARSTLERTIQSVRSLDYSHVEYLVVDGGSTDGTLDIIRRYEAHINAWISEPDKGLYDAMNKGLNMATGDYVWFLNAGDEVAAPQVLTRLFEQRPGADIYYGDTMIVDLEGKEIGHRRLSPPRSLTWKDFHRGMLVSHQSILVARSLATPYDLRYRFSADYDWVLSALRRARVVVNGEMVLSRFLDGGLTKKNILPGLKERFKIMKKNFGLLATFFHHIPITCRFLRYLLIHRRF</sequence>
<feature type="transmembrane region" description="Helical" evidence="1">
    <location>
        <begin position="226"/>
        <end position="247"/>
    </location>
</feature>
<evidence type="ECO:0000313" key="4">
    <source>
        <dbReference type="Proteomes" id="UP000032900"/>
    </source>
</evidence>
<comment type="caution">
    <text evidence="3">The sequence shown here is derived from an EMBL/GenBank/DDBJ whole genome shotgun (WGS) entry which is preliminary data.</text>
</comment>
<gene>
    <name evidence="3" type="ORF">JCM15548_11959</name>
</gene>